<comment type="caution">
    <text evidence="3">The sequence shown here is derived from an EMBL/GenBank/DDBJ whole genome shotgun (WGS) entry which is preliminary data.</text>
</comment>
<evidence type="ECO:0000259" key="2">
    <source>
        <dbReference type="Pfam" id="PF03372"/>
    </source>
</evidence>
<dbReference type="GO" id="GO:0004519">
    <property type="term" value="F:endonuclease activity"/>
    <property type="evidence" value="ECO:0007669"/>
    <property type="project" value="UniProtKB-KW"/>
</dbReference>
<evidence type="ECO:0000313" key="4">
    <source>
        <dbReference type="Proteomes" id="UP000622475"/>
    </source>
</evidence>
<dbReference type="PANTHER" id="PTHR14859:SF15">
    <property type="entry name" value="ENDONUCLEASE_EXONUCLEASE_PHOSPHATASE DOMAIN-CONTAINING PROTEIN"/>
    <property type="match status" value="1"/>
</dbReference>
<keyword evidence="1" id="KW-0812">Transmembrane</keyword>
<evidence type="ECO:0000256" key="1">
    <source>
        <dbReference type="SAM" id="Phobius"/>
    </source>
</evidence>
<reference evidence="3" key="1">
    <citation type="submission" date="2020-10" db="EMBL/GenBank/DDBJ databases">
        <title>Mucilaginibacter mali sp. nov., isolated from rhizosphere soil of apple orchard.</title>
        <authorList>
            <person name="Lee J.-S."/>
            <person name="Kim H.S."/>
            <person name="Kim J.-S."/>
        </authorList>
    </citation>
    <scope>NUCLEOTIDE SEQUENCE</scope>
    <source>
        <strain evidence="3">KCTC 22746</strain>
    </source>
</reference>
<keyword evidence="3" id="KW-0378">Hydrolase</keyword>
<keyword evidence="3" id="KW-0540">Nuclease</keyword>
<dbReference type="InterPro" id="IPR036691">
    <property type="entry name" value="Endo/exonu/phosph_ase_sf"/>
</dbReference>
<feature type="domain" description="Endonuclease/exonuclease/phosphatase" evidence="2">
    <location>
        <begin position="110"/>
        <end position="362"/>
    </location>
</feature>
<sequence length="373" mass="42926">MIIKKTGLNFFDKFVLWLNWGAVIALIIGYFAPVTDPRTFWPVAFFGLAYPPILLANALFVVYWLFRSNKWALLSAIGILAGWNILNNNIGFRMPVRTVNRSDSSVLRVMNYNVHNFKKYGENNDGSTRHEILEIIAHEQPDVIGIQEFFSRKRGEYAMIDSVKKRLKTDHYYYVPFMGTKDDGIGIAVFSKYPIVNKGILWLSGREAEGSNNCLYVDLKRPDTTLRVYTVHLQSIRFDPEDYQYLSGVSKEGKADVESSRRIGAKLKRAFLKRSEQVAEMRRKMAESPYPYIVMGDFNDTPSSYAVNQMANGLKNAFREKGSGLGRTYNGDFPNYQIDYIMASKHFDVLTYGVIRKKLSDHYPIYSDIRLRK</sequence>
<dbReference type="GO" id="GO:0016020">
    <property type="term" value="C:membrane"/>
    <property type="evidence" value="ECO:0007669"/>
    <property type="project" value="GOC"/>
</dbReference>
<gene>
    <name evidence="3" type="ORF">IRJ16_18205</name>
</gene>
<evidence type="ECO:0000313" key="3">
    <source>
        <dbReference type="EMBL" id="MBE9663822.1"/>
    </source>
</evidence>
<keyword evidence="3" id="KW-0255">Endonuclease</keyword>
<keyword evidence="4" id="KW-1185">Reference proteome</keyword>
<feature type="transmembrane region" description="Helical" evidence="1">
    <location>
        <begin position="44"/>
        <end position="66"/>
    </location>
</feature>
<dbReference type="Gene3D" id="3.60.10.10">
    <property type="entry name" value="Endonuclease/exonuclease/phosphatase"/>
    <property type="match status" value="1"/>
</dbReference>
<name>A0A929KZ28_9SPHI</name>
<feature type="transmembrane region" description="Helical" evidence="1">
    <location>
        <begin position="14"/>
        <end position="32"/>
    </location>
</feature>
<dbReference type="AlphaFoldDB" id="A0A929KZ28"/>
<feature type="transmembrane region" description="Helical" evidence="1">
    <location>
        <begin position="72"/>
        <end position="92"/>
    </location>
</feature>
<dbReference type="PANTHER" id="PTHR14859">
    <property type="entry name" value="CALCOFLUOR WHITE HYPERSENSITIVE PROTEIN PRECURSOR"/>
    <property type="match status" value="1"/>
</dbReference>
<keyword evidence="1" id="KW-0472">Membrane</keyword>
<dbReference type="Pfam" id="PF03372">
    <property type="entry name" value="Exo_endo_phos"/>
    <property type="match status" value="1"/>
</dbReference>
<dbReference type="RefSeq" id="WP_194113072.1">
    <property type="nucleotide sequence ID" value="NZ_JADFFL010000008.1"/>
</dbReference>
<dbReference type="InterPro" id="IPR005135">
    <property type="entry name" value="Endo/exonuclease/phosphatase"/>
</dbReference>
<keyword evidence="1" id="KW-1133">Transmembrane helix</keyword>
<dbReference type="InterPro" id="IPR051916">
    <property type="entry name" value="GPI-anchor_lipid_remodeler"/>
</dbReference>
<dbReference type="EMBL" id="JADFFL010000008">
    <property type="protein sequence ID" value="MBE9663822.1"/>
    <property type="molecule type" value="Genomic_DNA"/>
</dbReference>
<dbReference type="GO" id="GO:0006506">
    <property type="term" value="P:GPI anchor biosynthetic process"/>
    <property type="evidence" value="ECO:0007669"/>
    <property type="project" value="TreeGrafter"/>
</dbReference>
<proteinExistence type="predicted"/>
<dbReference type="SUPFAM" id="SSF56219">
    <property type="entry name" value="DNase I-like"/>
    <property type="match status" value="1"/>
</dbReference>
<protein>
    <submittedName>
        <fullName evidence="3">Endonuclease/exonuclease/phosphatase family protein</fullName>
    </submittedName>
</protein>
<dbReference type="Proteomes" id="UP000622475">
    <property type="component" value="Unassembled WGS sequence"/>
</dbReference>
<organism evidence="3 4">
    <name type="scientific">Mucilaginibacter myungsuensis</name>
    <dbReference type="NCBI Taxonomy" id="649104"/>
    <lineage>
        <taxon>Bacteria</taxon>
        <taxon>Pseudomonadati</taxon>
        <taxon>Bacteroidota</taxon>
        <taxon>Sphingobacteriia</taxon>
        <taxon>Sphingobacteriales</taxon>
        <taxon>Sphingobacteriaceae</taxon>
        <taxon>Mucilaginibacter</taxon>
    </lineage>
</organism>
<dbReference type="CDD" id="cd09084">
    <property type="entry name" value="EEP-2"/>
    <property type="match status" value="1"/>
</dbReference>
<accession>A0A929KZ28</accession>